<dbReference type="AlphaFoldDB" id="A0A9P8CFX9"/>
<feature type="compositionally biased region" description="Basic and acidic residues" evidence="1">
    <location>
        <begin position="55"/>
        <end position="79"/>
    </location>
</feature>
<keyword evidence="3" id="KW-1185">Reference proteome</keyword>
<organism evidence="2 3">
    <name type="scientific">Calycina marina</name>
    <dbReference type="NCBI Taxonomy" id="1763456"/>
    <lineage>
        <taxon>Eukaryota</taxon>
        <taxon>Fungi</taxon>
        <taxon>Dikarya</taxon>
        <taxon>Ascomycota</taxon>
        <taxon>Pezizomycotina</taxon>
        <taxon>Leotiomycetes</taxon>
        <taxon>Helotiales</taxon>
        <taxon>Pezizellaceae</taxon>
        <taxon>Calycina</taxon>
    </lineage>
</organism>
<dbReference type="OrthoDB" id="10604282at2759"/>
<protein>
    <submittedName>
        <fullName evidence="2">Uncharacterized protein</fullName>
    </submittedName>
</protein>
<accession>A0A9P8CFX9</accession>
<feature type="region of interest" description="Disordered" evidence="1">
    <location>
        <begin position="38"/>
        <end position="91"/>
    </location>
</feature>
<reference evidence="2" key="1">
    <citation type="journal article" date="2021" name="IMA Fungus">
        <title>Genomic characterization of three marine fungi, including Emericellopsis atlantica sp. nov. with signatures of a generalist lifestyle and marine biomass degradation.</title>
        <authorList>
            <person name="Hagestad O.C."/>
            <person name="Hou L."/>
            <person name="Andersen J.H."/>
            <person name="Hansen E.H."/>
            <person name="Altermark B."/>
            <person name="Li C."/>
            <person name="Kuhnert E."/>
            <person name="Cox R.J."/>
            <person name="Crous P.W."/>
            <person name="Spatafora J.W."/>
            <person name="Lail K."/>
            <person name="Amirebrahimi M."/>
            <person name="Lipzen A."/>
            <person name="Pangilinan J."/>
            <person name="Andreopoulos W."/>
            <person name="Hayes R.D."/>
            <person name="Ng V."/>
            <person name="Grigoriev I.V."/>
            <person name="Jackson S.A."/>
            <person name="Sutton T.D.S."/>
            <person name="Dobson A.D.W."/>
            <person name="Rama T."/>
        </authorList>
    </citation>
    <scope>NUCLEOTIDE SEQUENCE</scope>
    <source>
        <strain evidence="2">TRa3180A</strain>
    </source>
</reference>
<gene>
    <name evidence="2" type="ORF">BJ878DRAFT_102129</name>
</gene>
<comment type="caution">
    <text evidence="2">The sequence shown here is derived from an EMBL/GenBank/DDBJ whole genome shotgun (WGS) entry which is preliminary data.</text>
</comment>
<dbReference type="EMBL" id="MU253947">
    <property type="protein sequence ID" value="KAG9243841.1"/>
    <property type="molecule type" value="Genomic_DNA"/>
</dbReference>
<dbReference type="Proteomes" id="UP000887226">
    <property type="component" value="Unassembled WGS sequence"/>
</dbReference>
<evidence type="ECO:0000313" key="3">
    <source>
        <dbReference type="Proteomes" id="UP000887226"/>
    </source>
</evidence>
<name>A0A9P8CFX9_9HELO</name>
<proteinExistence type="predicted"/>
<evidence type="ECO:0000313" key="2">
    <source>
        <dbReference type="EMBL" id="KAG9243841.1"/>
    </source>
</evidence>
<evidence type="ECO:0000256" key="1">
    <source>
        <dbReference type="SAM" id="MobiDB-lite"/>
    </source>
</evidence>
<feature type="compositionally biased region" description="Polar residues" evidence="1">
    <location>
        <begin position="43"/>
        <end position="52"/>
    </location>
</feature>
<sequence>MGHSETTDKHFKVYSPENGYTIEASIVKVFEHSKGGSVDLKLRTSSGPQGTKNVAPDRRGRPKKVNQDKEGVRGNREGFLEPGSRNQQHTAPFEIPLFTTLPNVPNFTDETLDVIHKEKYQAIVEKETLPQE</sequence>